<protein>
    <recommendedName>
        <fullName evidence="5">DUF4179 domain-containing protein</fullName>
    </recommendedName>
</protein>
<evidence type="ECO:0000256" key="2">
    <source>
        <dbReference type="SAM" id="Phobius"/>
    </source>
</evidence>
<name>A0A2K1DWG6_9FLAO</name>
<evidence type="ECO:0000313" key="3">
    <source>
        <dbReference type="EMBL" id="PNQ72377.1"/>
    </source>
</evidence>
<organism evidence="3 4">
    <name type="scientific">Hanstruepera neustonica</name>
    <dbReference type="NCBI Taxonomy" id="1445657"/>
    <lineage>
        <taxon>Bacteria</taxon>
        <taxon>Pseudomonadati</taxon>
        <taxon>Bacteroidota</taxon>
        <taxon>Flavobacteriia</taxon>
        <taxon>Flavobacteriales</taxon>
        <taxon>Flavobacteriaceae</taxon>
        <taxon>Hanstruepera</taxon>
    </lineage>
</organism>
<evidence type="ECO:0000256" key="1">
    <source>
        <dbReference type="SAM" id="Coils"/>
    </source>
</evidence>
<feature type="transmembrane region" description="Helical" evidence="2">
    <location>
        <begin position="53"/>
        <end position="70"/>
    </location>
</feature>
<gene>
    <name evidence="3" type="ORF">C1T31_12270</name>
</gene>
<accession>A0A2K1DWG6</accession>
<keyword evidence="2" id="KW-0812">Transmembrane</keyword>
<dbReference type="EMBL" id="POWF01000009">
    <property type="protein sequence ID" value="PNQ72377.1"/>
    <property type="molecule type" value="Genomic_DNA"/>
</dbReference>
<reference evidence="3 4" key="1">
    <citation type="submission" date="2018-01" db="EMBL/GenBank/DDBJ databases">
        <title>The draft genome of Hanstruepera neustonica JCM19743.</title>
        <authorList>
            <person name="He R.-H."/>
            <person name="Du Z.-J."/>
        </authorList>
    </citation>
    <scope>NUCLEOTIDE SEQUENCE [LARGE SCALE GENOMIC DNA]</scope>
    <source>
        <strain evidence="3 4">JCM19743</strain>
    </source>
</reference>
<keyword evidence="2" id="KW-0472">Membrane</keyword>
<keyword evidence="1" id="KW-0175">Coiled coil</keyword>
<comment type="caution">
    <text evidence="3">The sequence shown here is derived from an EMBL/GenBank/DDBJ whole genome shotgun (WGS) entry which is preliminary data.</text>
</comment>
<sequence length="180" mass="20618">MMSDDLENLFKDLEGHFDSEEPNKNHERRFLTKLNEQNSIAQKTTKQRFNWKPLIGIAASVILIVALVIGNNQEANATGLASVSPEMAQTQDFFTSTIAVELKKLENAKNPETKLLIQDALNQMKRLELEYDSLISDLKQSGNDQRVIYAMISNFQNRIEILQNTLKQIEIVEQLKKQQQ</sequence>
<evidence type="ECO:0008006" key="5">
    <source>
        <dbReference type="Google" id="ProtNLM"/>
    </source>
</evidence>
<keyword evidence="2" id="KW-1133">Transmembrane helix</keyword>
<keyword evidence="4" id="KW-1185">Reference proteome</keyword>
<dbReference type="Proteomes" id="UP000236641">
    <property type="component" value="Unassembled WGS sequence"/>
</dbReference>
<evidence type="ECO:0000313" key="4">
    <source>
        <dbReference type="Proteomes" id="UP000236641"/>
    </source>
</evidence>
<proteinExistence type="predicted"/>
<dbReference type="AlphaFoldDB" id="A0A2K1DWG6"/>
<dbReference type="OrthoDB" id="1143801at2"/>
<feature type="coiled-coil region" evidence="1">
    <location>
        <begin position="110"/>
        <end position="172"/>
    </location>
</feature>